<dbReference type="Pfam" id="PF00076">
    <property type="entry name" value="RRM_1"/>
    <property type="match status" value="1"/>
</dbReference>
<feature type="region of interest" description="Disordered" evidence="2">
    <location>
        <begin position="214"/>
        <end position="375"/>
    </location>
</feature>
<dbReference type="PANTHER" id="PTHR23295:SF6">
    <property type="entry name" value="NEOSIN, ISOFORM A"/>
    <property type="match status" value="1"/>
</dbReference>
<feature type="region of interest" description="Disordered" evidence="2">
    <location>
        <begin position="44"/>
        <end position="117"/>
    </location>
</feature>
<feature type="compositionally biased region" description="Polar residues" evidence="2">
    <location>
        <begin position="477"/>
        <end position="492"/>
    </location>
</feature>
<dbReference type="PANTHER" id="PTHR23295">
    <property type="entry name" value="NUCLEAR RECEPTOR COACTIVATOR 5-RELATED"/>
    <property type="match status" value="1"/>
</dbReference>
<feature type="domain" description="RRM" evidence="3">
    <location>
        <begin position="406"/>
        <end position="477"/>
    </location>
</feature>
<organism evidence="4 5">
    <name type="scientific">Cryomyces minteri</name>
    <dbReference type="NCBI Taxonomy" id="331657"/>
    <lineage>
        <taxon>Eukaryota</taxon>
        <taxon>Fungi</taxon>
        <taxon>Dikarya</taxon>
        <taxon>Ascomycota</taxon>
        <taxon>Pezizomycotina</taxon>
        <taxon>Dothideomycetes</taxon>
        <taxon>Dothideomycetes incertae sedis</taxon>
        <taxon>Cryomyces</taxon>
    </lineage>
</organism>
<feature type="region of interest" description="Disordered" evidence="2">
    <location>
        <begin position="673"/>
        <end position="697"/>
    </location>
</feature>
<gene>
    <name evidence="4" type="ORF">B0A49_09120</name>
</gene>
<protein>
    <recommendedName>
        <fullName evidence="3">RRM domain-containing protein</fullName>
    </recommendedName>
</protein>
<evidence type="ECO:0000313" key="4">
    <source>
        <dbReference type="EMBL" id="TKA61388.1"/>
    </source>
</evidence>
<evidence type="ECO:0000313" key="5">
    <source>
        <dbReference type="Proteomes" id="UP000308768"/>
    </source>
</evidence>
<dbReference type="PROSITE" id="PS50102">
    <property type="entry name" value="RRM"/>
    <property type="match status" value="1"/>
</dbReference>
<dbReference type="SUPFAM" id="SSF54928">
    <property type="entry name" value="RNA-binding domain, RBD"/>
    <property type="match status" value="1"/>
</dbReference>
<feature type="compositionally biased region" description="Polar residues" evidence="2">
    <location>
        <begin position="79"/>
        <end position="92"/>
    </location>
</feature>
<keyword evidence="1" id="KW-0694">RNA-binding</keyword>
<dbReference type="CDD" id="cd12342">
    <property type="entry name" value="RRM_Nab3p"/>
    <property type="match status" value="1"/>
</dbReference>
<feature type="compositionally biased region" description="Basic and acidic residues" evidence="2">
    <location>
        <begin position="59"/>
        <end position="68"/>
    </location>
</feature>
<feature type="compositionally biased region" description="Polar residues" evidence="2">
    <location>
        <begin position="47"/>
        <end position="58"/>
    </location>
</feature>
<feature type="region of interest" description="Disordered" evidence="2">
    <location>
        <begin position="162"/>
        <end position="202"/>
    </location>
</feature>
<keyword evidence="5" id="KW-1185">Reference proteome</keyword>
<feature type="compositionally biased region" description="Basic and acidic residues" evidence="2">
    <location>
        <begin position="346"/>
        <end position="360"/>
    </location>
</feature>
<dbReference type="GO" id="GO:0003723">
    <property type="term" value="F:RNA binding"/>
    <property type="evidence" value="ECO:0007669"/>
    <property type="project" value="UniProtKB-UniRule"/>
</dbReference>
<comment type="caution">
    <text evidence="4">The sequence shown here is derived from an EMBL/GenBank/DDBJ whole genome shotgun (WGS) entry which is preliminary data.</text>
</comment>
<dbReference type="InterPro" id="IPR034167">
    <property type="entry name" value="Nab3_RRM"/>
</dbReference>
<accession>A0A4U0WG27</accession>
<dbReference type="InterPro" id="IPR035979">
    <property type="entry name" value="RBD_domain_sf"/>
</dbReference>
<dbReference type="InterPro" id="IPR000504">
    <property type="entry name" value="RRM_dom"/>
</dbReference>
<feature type="compositionally biased region" description="Low complexity" evidence="2">
    <location>
        <begin position="746"/>
        <end position="756"/>
    </location>
</feature>
<proteinExistence type="predicted"/>
<feature type="region of interest" description="Disordered" evidence="2">
    <location>
        <begin position="746"/>
        <end position="774"/>
    </location>
</feature>
<name>A0A4U0WG27_9PEZI</name>
<dbReference type="Gene3D" id="3.30.70.330">
    <property type="match status" value="1"/>
</dbReference>
<evidence type="ECO:0000256" key="1">
    <source>
        <dbReference type="PROSITE-ProRule" id="PRU00176"/>
    </source>
</evidence>
<dbReference type="AlphaFoldDB" id="A0A4U0WG27"/>
<feature type="region of interest" description="Disordered" evidence="2">
    <location>
        <begin position="635"/>
        <end position="655"/>
    </location>
</feature>
<dbReference type="EMBL" id="NAJN01001750">
    <property type="protein sequence ID" value="TKA61388.1"/>
    <property type="molecule type" value="Genomic_DNA"/>
</dbReference>
<dbReference type="InterPro" id="IPR052600">
    <property type="entry name" value="Nuc_rcpt_coact/corep"/>
</dbReference>
<dbReference type="InterPro" id="IPR012677">
    <property type="entry name" value="Nucleotide-bd_a/b_plait_sf"/>
</dbReference>
<evidence type="ECO:0000256" key="2">
    <source>
        <dbReference type="SAM" id="MobiDB-lite"/>
    </source>
</evidence>
<sequence length="787" mass="84440">MTPDPPAEGPRYQNLGQVLSPVSPKPLHYPIPSDIPVLENQMDPVFNDTSTHMGQSHHYQPDVHHDQASYDTPYANYAAQGTVSDGRSSQIGANVGADGDDGYAVSGHEAQGSSNQDMTTFQDRASANYSNTAAPSEAAARLEADGVSSSASVAKPYGAFAQDSSQDSAAQAAHREGNAATEQSHDRGTHEGTNNGDTGGVDYQALLDNITANASAGAQEESTTNGIASPTSHSHVHTPAGLVSPTSASAGPASLPPRPPPQEQPAIHPNYTHSSDIRAYHPHSQTSAVQSTASQHGTAYRPTASANFPAPLMHAGANGLPPPPPASFQQVSPMSANDQPQSPSKADYRQREPLHGRDTSNEANGSVSDDREARWSSDVQKKYDDFLEQERRHVNDGQWDKFPPNSRLFIGNLPTELVTKRDIFHIFHKHGMLAQISIKQAYGFVQFLEASACYRALQAEQAGTIRGRKMHLEISKPQKNTRNADKTGSQRTRSPDYNRGGNAPAGVDRYVQFIGWVDRAFKDAGVSCDVLIMSPRLSEPAVIRRQILEGVQAVTRLSLKSQQIAKIPLQVFDRRAGVDNVRFEEYDDLDPTICAQLVIRAKQANAAPAQASYGVPPLNGYGSAPQAQYGYQSMQPAVPPQQAPQPLSNAAPNLSNLITSLDGAGLQRLLGAMQSPQTPSQSQHQQQQPPPAPANLVPDLARLLGNAGGAQAIHGQQPHYQPQLQQPVQQTDAYTALRSNPALAGLLGGQQQAPPTRQEPPPPGQQLNQQPAPDMAKILAQLGNYRR</sequence>
<feature type="region of interest" description="Disordered" evidence="2">
    <location>
        <begin position="468"/>
        <end position="503"/>
    </location>
</feature>
<feature type="compositionally biased region" description="Low complexity" evidence="2">
    <location>
        <begin position="284"/>
        <end position="295"/>
    </location>
</feature>
<feature type="compositionally biased region" description="Pro residues" evidence="2">
    <location>
        <begin position="254"/>
        <end position="263"/>
    </location>
</feature>
<dbReference type="OrthoDB" id="10044938at2759"/>
<evidence type="ECO:0000259" key="3">
    <source>
        <dbReference type="PROSITE" id="PS50102"/>
    </source>
</evidence>
<reference evidence="4 5" key="1">
    <citation type="submission" date="2017-03" db="EMBL/GenBank/DDBJ databases">
        <title>Genomes of endolithic fungi from Antarctica.</title>
        <authorList>
            <person name="Coleine C."/>
            <person name="Masonjones S."/>
            <person name="Stajich J.E."/>
        </authorList>
    </citation>
    <scope>NUCLEOTIDE SEQUENCE [LARGE SCALE GENOMIC DNA]</scope>
    <source>
        <strain evidence="4 5">CCFEE 5187</strain>
    </source>
</reference>
<feature type="compositionally biased region" description="Low complexity" evidence="2">
    <location>
        <begin position="674"/>
        <end position="687"/>
    </location>
</feature>
<dbReference type="Proteomes" id="UP000308768">
    <property type="component" value="Unassembled WGS sequence"/>
</dbReference>
<dbReference type="STRING" id="331657.A0A4U0WG27"/>
<feature type="compositionally biased region" description="Polar residues" evidence="2">
    <location>
        <begin position="327"/>
        <end position="344"/>
    </location>
</feature>
<feature type="region of interest" description="Disordered" evidence="2">
    <location>
        <begin position="1"/>
        <end position="27"/>
    </location>
</feature>
<feature type="compositionally biased region" description="Low complexity" evidence="2">
    <location>
        <begin position="162"/>
        <end position="172"/>
    </location>
</feature>
<dbReference type="SMART" id="SM00360">
    <property type="entry name" value="RRM"/>
    <property type="match status" value="1"/>
</dbReference>
<feature type="compositionally biased region" description="Polar residues" evidence="2">
    <location>
        <begin position="214"/>
        <end position="233"/>
    </location>
</feature>
<feature type="compositionally biased region" description="Basic and acidic residues" evidence="2">
    <location>
        <begin position="173"/>
        <end position="190"/>
    </location>
</feature>
<feature type="compositionally biased region" description="Low complexity" evidence="2">
    <location>
        <begin position="244"/>
        <end position="253"/>
    </location>
</feature>